<sequence>MLINEGGLVRAVKRAYKNGGYVVINHGNAISIYTENWYIQVNRALLPRKALAAIVEHMGVIPEENVPTSIIKDEDPQLVMQEVAADDMTHWRTGQRGEEVTMVPVIMQGYQIFQPPGGGACWGVPLLYLDMIERDLAEHIGADVVDNDRLLWEADGEAVVIDTVRKAQSGWAKDWERAVWTALEGVDLHKEEK</sequence>
<name>A0AAU8B725_9CAUD</name>
<proteinExistence type="predicted"/>
<organism evidence="1">
    <name type="scientific">Dulem virus 34</name>
    <dbReference type="NCBI Taxonomy" id="3145752"/>
    <lineage>
        <taxon>Viruses</taxon>
        <taxon>Duplodnaviria</taxon>
        <taxon>Heunggongvirae</taxon>
        <taxon>Uroviricota</taxon>
        <taxon>Caudoviricetes</taxon>
    </lineage>
</organism>
<reference evidence="1" key="1">
    <citation type="submission" date="2024-03" db="EMBL/GenBank/DDBJ databases">
        <title>Diverse circular DNA viruses in blood, oral, and fecal samples of captive lemurs.</title>
        <authorList>
            <person name="Paietta E.N."/>
            <person name="Kraberger S."/>
            <person name="Lund M.C."/>
            <person name="Custer J.M."/>
            <person name="Vargas K.M."/>
            <person name="Ehmke E.E."/>
            <person name="Yoder A.D."/>
            <person name="Varsani A."/>
        </authorList>
    </citation>
    <scope>NUCLEOTIDE SEQUENCE</scope>
    <source>
        <strain evidence="1">Duke_28FF_219</strain>
    </source>
</reference>
<accession>A0AAU8B725</accession>
<evidence type="ECO:0000313" key="1">
    <source>
        <dbReference type="EMBL" id="XCD07406.1"/>
    </source>
</evidence>
<protein>
    <submittedName>
        <fullName evidence="1">Uncharacterized protein</fullName>
    </submittedName>
</protein>
<dbReference type="EMBL" id="PP511788">
    <property type="protein sequence ID" value="XCD07406.1"/>
    <property type="molecule type" value="Genomic_DNA"/>
</dbReference>